<evidence type="ECO:0000313" key="1">
    <source>
        <dbReference type="EMBL" id="QOV47376.1"/>
    </source>
</evidence>
<accession>A0A7M2TF68</accession>
<gene>
    <name evidence="1" type="ORF">IPT68_16750</name>
</gene>
<proteinExistence type="predicted"/>
<dbReference type="Proteomes" id="UP000594008">
    <property type="component" value="Chromosome"/>
</dbReference>
<dbReference type="EMBL" id="CP063374">
    <property type="protein sequence ID" value="QOV47376.1"/>
    <property type="molecule type" value="Genomic_DNA"/>
</dbReference>
<reference evidence="1 2" key="1">
    <citation type="submission" date="2020-10" db="EMBL/GenBank/DDBJ databases">
        <title>Streptomyces chromofuscus complate genome analysis.</title>
        <authorList>
            <person name="Anwar N."/>
        </authorList>
    </citation>
    <scope>NUCLEOTIDE SEQUENCE [LARGE SCALE GENOMIC DNA]</scope>
    <source>
        <strain evidence="1 2">DSM 40273</strain>
    </source>
</reference>
<name>A0A7M2TF68_STRCW</name>
<protein>
    <submittedName>
        <fullName evidence="1">Uncharacterized protein</fullName>
    </submittedName>
</protein>
<dbReference type="KEGG" id="schf:IPT68_16750"/>
<dbReference type="AlphaFoldDB" id="A0A7M2TF68"/>
<organism evidence="1 2">
    <name type="scientific">Streptomyces chromofuscus</name>
    <dbReference type="NCBI Taxonomy" id="42881"/>
    <lineage>
        <taxon>Bacteria</taxon>
        <taxon>Bacillati</taxon>
        <taxon>Actinomycetota</taxon>
        <taxon>Actinomycetes</taxon>
        <taxon>Kitasatosporales</taxon>
        <taxon>Streptomycetaceae</taxon>
        <taxon>Streptomyces</taxon>
    </lineage>
</organism>
<dbReference type="RefSeq" id="WP_189700343.1">
    <property type="nucleotide sequence ID" value="NZ_BMTA01000017.1"/>
</dbReference>
<keyword evidence="2" id="KW-1185">Reference proteome</keyword>
<evidence type="ECO:0000313" key="2">
    <source>
        <dbReference type="Proteomes" id="UP000594008"/>
    </source>
</evidence>
<sequence length="98" mass="10887">MSRGKQTLRKLGHAVREGAEESARAYYFSMYDRGFNGAAQICLGVLSDATEELLARMKSGNLSKQEQALYARLTELTAEMDERLRNACQEEPTGDALP</sequence>